<dbReference type="HOGENOM" id="CLU_040671_0_0_1"/>
<keyword evidence="2" id="KW-0560">Oxidoreductase</keyword>
<dbReference type="SUPFAM" id="SSF51735">
    <property type="entry name" value="NAD(P)-binding Rossmann-fold domains"/>
    <property type="match status" value="1"/>
</dbReference>
<dbReference type="AlphaFoldDB" id="R1GLQ1"/>
<dbReference type="InterPro" id="IPR036291">
    <property type="entry name" value="NAD(P)-bd_dom_sf"/>
</dbReference>
<dbReference type="eggNOG" id="KOG1205">
    <property type="taxonomic scope" value="Eukaryota"/>
</dbReference>
<gene>
    <name evidence="4" type="ORF">UCRNP2_582</name>
</gene>
<protein>
    <submittedName>
        <fullName evidence="4">Putative short chain dehydrogenase reductase family protein</fullName>
    </submittedName>
</protein>
<dbReference type="KEGG" id="npa:UCRNP2_582"/>
<evidence type="ECO:0000313" key="5">
    <source>
        <dbReference type="Proteomes" id="UP000013521"/>
    </source>
</evidence>
<dbReference type="OrthoDB" id="1933717at2759"/>
<dbReference type="Gene3D" id="3.40.50.720">
    <property type="entry name" value="NAD(P)-binding Rossmann-like Domain"/>
    <property type="match status" value="1"/>
</dbReference>
<dbReference type="GO" id="GO:0016491">
    <property type="term" value="F:oxidoreductase activity"/>
    <property type="evidence" value="ECO:0007669"/>
    <property type="project" value="UniProtKB-KW"/>
</dbReference>
<sequence>MDSPSAASSAPPQAPAPQSAAAPGAGQPAATGQRPARPRSPRFPPHNAPRVWFLTNGTSPISISLATQILEHGDYVVAGVLPAEFERESGRSEEFRDFLDKVGGAEGDKERWKERLRVVSLDARVIGQCQSAIAEGVDAFGKIDVLLGCSNETVVGTVEELSQSTRTMNLVRDQFETTFFSNVNIIKAVLPAMRSAKNGHIIMLTGTTGHLGTPGLGMYCAAQWAIEGYCDSLAYEIAPFNIKMSIVQPNMEVNVSLYPMLDPAVRSLLIAETVHALTAIGGHDNPPARHIVGFEGVASVKEKLKTVSEELEDFNEVSGAVDIGKGEDAMDISQG</sequence>
<dbReference type="InterPro" id="IPR002347">
    <property type="entry name" value="SDR_fam"/>
</dbReference>
<evidence type="ECO:0000256" key="1">
    <source>
        <dbReference type="ARBA" id="ARBA00006484"/>
    </source>
</evidence>
<dbReference type="EMBL" id="KB915705">
    <property type="protein sequence ID" value="EOD52615.1"/>
    <property type="molecule type" value="Genomic_DNA"/>
</dbReference>
<evidence type="ECO:0000313" key="4">
    <source>
        <dbReference type="EMBL" id="EOD52615.1"/>
    </source>
</evidence>
<name>R1GLQ1_BOTPV</name>
<dbReference type="PANTHER" id="PTHR43976:SF16">
    <property type="entry name" value="SHORT-CHAIN DEHYDROGENASE_REDUCTASE FAMILY PROTEIN"/>
    <property type="match status" value="1"/>
</dbReference>
<evidence type="ECO:0000256" key="2">
    <source>
        <dbReference type="ARBA" id="ARBA00023002"/>
    </source>
</evidence>
<accession>R1GLQ1</accession>
<dbReference type="PANTHER" id="PTHR43976">
    <property type="entry name" value="SHORT CHAIN DEHYDROGENASE"/>
    <property type="match status" value="1"/>
</dbReference>
<proteinExistence type="inferred from homology"/>
<organism evidence="4 5">
    <name type="scientific">Botryosphaeria parva (strain UCR-NP2)</name>
    <name type="common">Grapevine canker fungus</name>
    <name type="synonym">Neofusicoccum parvum</name>
    <dbReference type="NCBI Taxonomy" id="1287680"/>
    <lineage>
        <taxon>Eukaryota</taxon>
        <taxon>Fungi</taxon>
        <taxon>Dikarya</taxon>
        <taxon>Ascomycota</taxon>
        <taxon>Pezizomycotina</taxon>
        <taxon>Dothideomycetes</taxon>
        <taxon>Dothideomycetes incertae sedis</taxon>
        <taxon>Botryosphaeriales</taxon>
        <taxon>Botryosphaeriaceae</taxon>
        <taxon>Neofusicoccum</taxon>
    </lineage>
</organism>
<dbReference type="PRINTS" id="PR00081">
    <property type="entry name" value="GDHRDH"/>
</dbReference>
<dbReference type="InterPro" id="IPR051911">
    <property type="entry name" value="SDR_oxidoreductase"/>
</dbReference>
<dbReference type="Proteomes" id="UP000013521">
    <property type="component" value="Unassembled WGS sequence"/>
</dbReference>
<evidence type="ECO:0000256" key="3">
    <source>
        <dbReference type="SAM" id="MobiDB-lite"/>
    </source>
</evidence>
<feature type="region of interest" description="Disordered" evidence="3">
    <location>
        <begin position="1"/>
        <end position="51"/>
    </location>
</feature>
<comment type="similarity">
    <text evidence="1">Belongs to the short-chain dehydrogenases/reductases (SDR) family.</text>
</comment>
<reference evidence="5" key="1">
    <citation type="journal article" date="2013" name="Genome Announc.">
        <title>Draft genome sequence of Neofusicoccum parvum isolate UCR-NP2, a fungal vascular pathogen associated with grapevine cankers.</title>
        <authorList>
            <person name="Blanco-Ulate B."/>
            <person name="Rolshausen P."/>
            <person name="Cantu D."/>
        </authorList>
    </citation>
    <scope>NUCLEOTIDE SEQUENCE [LARGE SCALE GENOMIC DNA]</scope>
    <source>
        <strain evidence="5">UCR-NP2</strain>
    </source>
</reference>
<dbReference type="OMA" id="HNEPRVW"/>
<dbReference type="Pfam" id="PF00106">
    <property type="entry name" value="adh_short"/>
    <property type="match status" value="1"/>
</dbReference>
<feature type="compositionally biased region" description="Low complexity" evidence="3">
    <location>
        <begin position="1"/>
        <end position="30"/>
    </location>
</feature>